<organism evidence="2 3">
    <name type="scientific">Trichoderma arundinaceum</name>
    <dbReference type="NCBI Taxonomy" id="490622"/>
    <lineage>
        <taxon>Eukaryota</taxon>
        <taxon>Fungi</taxon>
        <taxon>Dikarya</taxon>
        <taxon>Ascomycota</taxon>
        <taxon>Pezizomycotina</taxon>
        <taxon>Sordariomycetes</taxon>
        <taxon>Hypocreomycetidae</taxon>
        <taxon>Hypocreales</taxon>
        <taxon>Hypocreaceae</taxon>
        <taxon>Trichoderma</taxon>
    </lineage>
</organism>
<keyword evidence="1" id="KW-0732">Signal</keyword>
<sequence>MKFYSVIFAAAALFSAAEACKCWARGRHVSEYTHACCTYTGGIFSRDNCDGDIFDQLGKFARCCENLGSHTDCDCPTCPQEDERRKAMGLAPMTDVERVAFAAKSEKMEERQFIA</sequence>
<keyword evidence="2" id="KW-0808">Transferase</keyword>
<evidence type="ECO:0000256" key="1">
    <source>
        <dbReference type="SAM" id="SignalP"/>
    </source>
</evidence>
<feature type="signal peptide" evidence="1">
    <location>
        <begin position="1"/>
        <end position="19"/>
    </location>
</feature>
<dbReference type="OrthoDB" id="2886613at2759"/>
<evidence type="ECO:0000313" key="2">
    <source>
        <dbReference type="EMBL" id="RFU73062.1"/>
    </source>
</evidence>
<dbReference type="EMBL" id="PXOA01000709">
    <property type="protein sequence ID" value="RFU73062.1"/>
    <property type="molecule type" value="Genomic_DNA"/>
</dbReference>
<name>A0A395NAC5_TRIAR</name>
<reference evidence="2 3" key="1">
    <citation type="journal article" date="2018" name="PLoS Pathog.">
        <title>Evolution of structural diversity of trichothecenes, a family of toxins produced by plant pathogenic and entomopathogenic fungi.</title>
        <authorList>
            <person name="Proctor R.H."/>
            <person name="McCormick S.P."/>
            <person name="Kim H.S."/>
            <person name="Cardoza R.E."/>
            <person name="Stanley A.M."/>
            <person name="Lindo L."/>
            <person name="Kelly A."/>
            <person name="Brown D.W."/>
            <person name="Lee T."/>
            <person name="Vaughan M.M."/>
            <person name="Alexander N.J."/>
            <person name="Busman M."/>
            <person name="Gutierrez S."/>
        </authorList>
    </citation>
    <scope>NUCLEOTIDE SEQUENCE [LARGE SCALE GENOMIC DNA]</scope>
    <source>
        <strain evidence="2 3">IBT 40837</strain>
    </source>
</reference>
<feature type="chain" id="PRO_5017316135" evidence="1">
    <location>
        <begin position="20"/>
        <end position="115"/>
    </location>
</feature>
<dbReference type="Proteomes" id="UP000266272">
    <property type="component" value="Unassembled WGS sequence"/>
</dbReference>
<protein>
    <submittedName>
        <fullName evidence="2">Glycosyltransferase family 90</fullName>
    </submittedName>
</protein>
<dbReference type="GO" id="GO:0016740">
    <property type="term" value="F:transferase activity"/>
    <property type="evidence" value="ECO:0007669"/>
    <property type="project" value="UniProtKB-KW"/>
</dbReference>
<gene>
    <name evidence="2" type="ORF">TARUN_9192</name>
</gene>
<dbReference type="AlphaFoldDB" id="A0A395NAC5"/>
<accession>A0A395NAC5</accession>
<evidence type="ECO:0000313" key="3">
    <source>
        <dbReference type="Proteomes" id="UP000266272"/>
    </source>
</evidence>
<proteinExistence type="predicted"/>
<keyword evidence="3" id="KW-1185">Reference proteome</keyword>
<comment type="caution">
    <text evidence="2">The sequence shown here is derived from an EMBL/GenBank/DDBJ whole genome shotgun (WGS) entry which is preliminary data.</text>
</comment>